<dbReference type="InterPro" id="IPR002347">
    <property type="entry name" value="SDR_fam"/>
</dbReference>
<feature type="domain" description="Ketoreductase" evidence="3">
    <location>
        <begin position="13"/>
        <end position="195"/>
    </location>
</feature>
<keyword evidence="5" id="KW-1185">Reference proteome</keyword>
<dbReference type="GO" id="GO:0016616">
    <property type="term" value="F:oxidoreductase activity, acting on the CH-OH group of donors, NAD or NADP as acceptor"/>
    <property type="evidence" value="ECO:0007669"/>
    <property type="project" value="UniProtKB-ARBA"/>
</dbReference>
<dbReference type="PANTHER" id="PTHR42760">
    <property type="entry name" value="SHORT-CHAIN DEHYDROGENASES/REDUCTASES FAMILY MEMBER"/>
    <property type="match status" value="1"/>
</dbReference>
<evidence type="ECO:0000256" key="2">
    <source>
        <dbReference type="ARBA" id="ARBA00023002"/>
    </source>
</evidence>
<dbReference type="CDD" id="cd05233">
    <property type="entry name" value="SDR_c"/>
    <property type="match status" value="1"/>
</dbReference>
<protein>
    <submittedName>
        <fullName evidence="4">SDR family oxidoreductase</fullName>
    </submittedName>
</protein>
<dbReference type="PROSITE" id="PS00061">
    <property type="entry name" value="ADH_SHORT"/>
    <property type="match status" value="1"/>
</dbReference>
<dbReference type="SUPFAM" id="SSF51735">
    <property type="entry name" value="NAD(P)-binding Rossmann-fold domains"/>
    <property type="match status" value="1"/>
</dbReference>
<comment type="caution">
    <text evidence="4">The sequence shown here is derived from an EMBL/GenBank/DDBJ whole genome shotgun (WGS) entry which is preliminary data.</text>
</comment>
<comment type="similarity">
    <text evidence="1">Belongs to the short-chain dehydrogenases/reductases (SDR) family.</text>
</comment>
<dbReference type="InterPro" id="IPR057326">
    <property type="entry name" value="KR_dom"/>
</dbReference>
<reference evidence="4 5" key="1">
    <citation type="submission" date="2019-08" db="EMBL/GenBank/DDBJ databases">
        <title>Parahaliea maris sp. nov., isolated from the surface seawater.</title>
        <authorList>
            <person name="Liu Y."/>
        </authorList>
    </citation>
    <scope>NUCLEOTIDE SEQUENCE [LARGE SCALE GENOMIC DNA]</scope>
    <source>
        <strain evidence="4 5">HSLHS9</strain>
    </source>
</reference>
<sequence>MANQSRPSHSPLTPVIITGGASGIGRACAEALAEAGRPVAIWDLDAAAAENLASELAKQYDIEAIGLAVDVASLDAIRAGVATSREALGPLGGLVHSAGVSGVATIEQLTQDTWQQVMDINLRAQVFLIQAMLEDLKATPGAAVVGISSINATQGNAMNPTYSASKGGMLAMNRALADELARYGVRINSVSPGHIATPMLLGGLEHAPGQKEAFERRILLGRLGEPREIGTAVRFLLSDDASYITATELVVDGGNLSSQRG</sequence>
<keyword evidence="2" id="KW-0560">Oxidoreductase</keyword>
<dbReference type="PANTHER" id="PTHR42760:SF133">
    <property type="entry name" value="3-OXOACYL-[ACYL-CARRIER-PROTEIN] REDUCTASE"/>
    <property type="match status" value="1"/>
</dbReference>
<dbReference type="PRINTS" id="PR00080">
    <property type="entry name" value="SDRFAMILY"/>
</dbReference>
<evidence type="ECO:0000313" key="4">
    <source>
        <dbReference type="EMBL" id="TXS95365.1"/>
    </source>
</evidence>
<evidence type="ECO:0000259" key="3">
    <source>
        <dbReference type="SMART" id="SM00822"/>
    </source>
</evidence>
<dbReference type="Pfam" id="PF13561">
    <property type="entry name" value="adh_short_C2"/>
    <property type="match status" value="1"/>
</dbReference>
<dbReference type="AlphaFoldDB" id="A0A5C9A3A9"/>
<dbReference type="SMART" id="SM00822">
    <property type="entry name" value="PKS_KR"/>
    <property type="match status" value="1"/>
</dbReference>
<dbReference type="FunFam" id="3.40.50.720:FF:000084">
    <property type="entry name" value="Short-chain dehydrogenase reductase"/>
    <property type="match status" value="1"/>
</dbReference>
<proteinExistence type="inferred from homology"/>
<evidence type="ECO:0000313" key="5">
    <source>
        <dbReference type="Proteomes" id="UP000321039"/>
    </source>
</evidence>
<accession>A0A5C9A3A9</accession>
<evidence type="ECO:0000256" key="1">
    <source>
        <dbReference type="ARBA" id="ARBA00006484"/>
    </source>
</evidence>
<dbReference type="Proteomes" id="UP000321039">
    <property type="component" value="Unassembled WGS sequence"/>
</dbReference>
<dbReference type="InterPro" id="IPR020904">
    <property type="entry name" value="Sc_DH/Rdtase_CS"/>
</dbReference>
<dbReference type="RefSeq" id="WP_148067276.1">
    <property type="nucleotide sequence ID" value="NZ_VRZA01000002.1"/>
</dbReference>
<dbReference type="InterPro" id="IPR036291">
    <property type="entry name" value="NAD(P)-bd_dom_sf"/>
</dbReference>
<gene>
    <name evidence="4" type="ORF">FV139_05585</name>
</gene>
<dbReference type="PRINTS" id="PR00081">
    <property type="entry name" value="GDHRDH"/>
</dbReference>
<dbReference type="EMBL" id="VRZA01000002">
    <property type="protein sequence ID" value="TXS95365.1"/>
    <property type="molecule type" value="Genomic_DNA"/>
</dbReference>
<name>A0A5C9A3A9_9GAMM</name>
<dbReference type="Gene3D" id="3.40.50.720">
    <property type="entry name" value="NAD(P)-binding Rossmann-like Domain"/>
    <property type="match status" value="1"/>
</dbReference>
<organism evidence="4 5">
    <name type="scientific">Parahaliea maris</name>
    <dbReference type="NCBI Taxonomy" id="2716870"/>
    <lineage>
        <taxon>Bacteria</taxon>
        <taxon>Pseudomonadati</taxon>
        <taxon>Pseudomonadota</taxon>
        <taxon>Gammaproteobacteria</taxon>
        <taxon>Cellvibrionales</taxon>
        <taxon>Halieaceae</taxon>
        <taxon>Parahaliea</taxon>
    </lineage>
</organism>